<evidence type="ECO:0000313" key="2">
    <source>
        <dbReference type="EMBL" id="GAA1937635.1"/>
    </source>
</evidence>
<feature type="region of interest" description="Disordered" evidence="1">
    <location>
        <begin position="35"/>
        <end position="59"/>
    </location>
</feature>
<comment type="caution">
    <text evidence="2">The sequence shown here is derived from an EMBL/GenBank/DDBJ whole genome shotgun (WGS) entry which is preliminary data.</text>
</comment>
<proteinExistence type="predicted"/>
<feature type="compositionally biased region" description="Basic and acidic residues" evidence="1">
    <location>
        <begin position="45"/>
        <end position="58"/>
    </location>
</feature>
<reference evidence="2 3" key="1">
    <citation type="journal article" date="2019" name="Int. J. Syst. Evol. Microbiol.">
        <title>The Global Catalogue of Microorganisms (GCM) 10K type strain sequencing project: providing services to taxonomists for standard genome sequencing and annotation.</title>
        <authorList>
            <consortium name="The Broad Institute Genomics Platform"/>
            <consortium name="The Broad Institute Genome Sequencing Center for Infectious Disease"/>
            <person name="Wu L."/>
            <person name="Ma J."/>
        </authorList>
    </citation>
    <scope>NUCLEOTIDE SEQUENCE [LARGE SCALE GENOMIC DNA]</scope>
    <source>
        <strain evidence="2 3">JCM 14545</strain>
    </source>
</reference>
<organism evidence="2 3">
    <name type="scientific">Amycolatopsis minnesotensis</name>
    <dbReference type="NCBI Taxonomy" id="337894"/>
    <lineage>
        <taxon>Bacteria</taxon>
        <taxon>Bacillati</taxon>
        <taxon>Actinomycetota</taxon>
        <taxon>Actinomycetes</taxon>
        <taxon>Pseudonocardiales</taxon>
        <taxon>Pseudonocardiaceae</taxon>
        <taxon>Amycolatopsis</taxon>
    </lineage>
</organism>
<evidence type="ECO:0000256" key="1">
    <source>
        <dbReference type="SAM" id="MobiDB-lite"/>
    </source>
</evidence>
<sequence length="135" mass="14861">MTAPVLAPEKGGDQPPDPGDFRPVNLETLERLLAGLQAWEPPPRSPREDDRGREEPGDTVHWYPGYFTASLHAVELSSAPPLVFRGLRIRWAVCSAPATVIEIPEGKDRCEACQAILRKRGLLLENTSTPKKPAD</sequence>
<dbReference type="Proteomes" id="UP001501116">
    <property type="component" value="Unassembled WGS sequence"/>
</dbReference>
<feature type="region of interest" description="Disordered" evidence="1">
    <location>
        <begin position="1"/>
        <end position="23"/>
    </location>
</feature>
<evidence type="ECO:0000313" key="3">
    <source>
        <dbReference type="Proteomes" id="UP001501116"/>
    </source>
</evidence>
<protein>
    <submittedName>
        <fullName evidence="2">Uncharacterized protein</fullName>
    </submittedName>
</protein>
<gene>
    <name evidence="2" type="ORF">GCM10009754_00830</name>
</gene>
<dbReference type="EMBL" id="BAAANN010000001">
    <property type="protein sequence ID" value="GAA1937635.1"/>
    <property type="molecule type" value="Genomic_DNA"/>
</dbReference>
<dbReference type="RefSeq" id="WP_344412056.1">
    <property type="nucleotide sequence ID" value="NZ_BAAANN010000001.1"/>
</dbReference>
<accession>A0ABN2Q0K0</accession>
<keyword evidence="3" id="KW-1185">Reference proteome</keyword>
<name>A0ABN2Q0K0_9PSEU</name>